<reference evidence="1 2" key="1">
    <citation type="journal article" date="2019" name="Sci. Rep.">
        <title>Orb-weaving spider Araneus ventricosus genome elucidates the spidroin gene catalogue.</title>
        <authorList>
            <person name="Kono N."/>
            <person name="Nakamura H."/>
            <person name="Ohtoshi R."/>
            <person name="Moran D.A.P."/>
            <person name="Shinohara A."/>
            <person name="Yoshida Y."/>
            <person name="Fujiwara M."/>
            <person name="Mori M."/>
            <person name="Tomita M."/>
            <person name="Arakawa K."/>
        </authorList>
    </citation>
    <scope>NUCLEOTIDE SEQUENCE [LARGE SCALE GENOMIC DNA]</scope>
</reference>
<dbReference type="EMBL" id="BGPR01000622">
    <property type="protein sequence ID" value="GBM28916.1"/>
    <property type="molecule type" value="Genomic_DNA"/>
</dbReference>
<keyword evidence="2" id="KW-1185">Reference proteome</keyword>
<evidence type="ECO:0000313" key="2">
    <source>
        <dbReference type="Proteomes" id="UP000499080"/>
    </source>
</evidence>
<sequence>MWYGSLECGMLSGREAFVALVVRSSLWGRRVLGSRPGSRRSAVYGARYAKPYAVAKHPRECGCWRLGGQLRRRPRHLTEAQNYEVRPKIALVLLQNRTLI</sequence>
<protein>
    <submittedName>
        <fullName evidence="1">Uncharacterized protein</fullName>
    </submittedName>
</protein>
<comment type="caution">
    <text evidence="1">The sequence shown here is derived from an EMBL/GenBank/DDBJ whole genome shotgun (WGS) entry which is preliminary data.</text>
</comment>
<gene>
    <name evidence="1" type="ORF">AVEN_265297_1</name>
</gene>
<evidence type="ECO:0000313" key="1">
    <source>
        <dbReference type="EMBL" id="GBM28916.1"/>
    </source>
</evidence>
<name>A0A4Y2ELM2_ARAVE</name>
<organism evidence="1 2">
    <name type="scientific">Araneus ventricosus</name>
    <name type="common">Orbweaver spider</name>
    <name type="synonym">Epeira ventricosa</name>
    <dbReference type="NCBI Taxonomy" id="182803"/>
    <lineage>
        <taxon>Eukaryota</taxon>
        <taxon>Metazoa</taxon>
        <taxon>Ecdysozoa</taxon>
        <taxon>Arthropoda</taxon>
        <taxon>Chelicerata</taxon>
        <taxon>Arachnida</taxon>
        <taxon>Araneae</taxon>
        <taxon>Araneomorphae</taxon>
        <taxon>Entelegynae</taxon>
        <taxon>Araneoidea</taxon>
        <taxon>Araneidae</taxon>
        <taxon>Araneus</taxon>
    </lineage>
</organism>
<dbReference type="AlphaFoldDB" id="A0A4Y2ELM2"/>
<accession>A0A4Y2ELM2</accession>
<proteinExistence type="predicted"/>
<dbReference type="Proteomes" id="UP000499080">
    <property type="component" value="Unassembled WGS sequence"/>
</dbReference>